<evidence type="ECO:0000256" key="6">
    <source>
        <dbReference type="SAM" id="Phobius"/>
    </source>
</evidence>
<keyword evidence="5 6" id="KW-0472">Membrane</keyword>
<evidence type="ECO:0000313" key="9">
    <source>
        <dbReference type="Proteomes" id="UP001159428"/>
    </source>
</evidence>
<dbReference type="GO" id="GO:0046839">
    <property type="term" value="P:phospholipid dephosphorylation"/>
    <property type="evidence" value="ECO:0007669"/>
    <property type="project" value="TreeGrafter"/>
</dbReference>
<comment type="subcellular location">
    <subcellularLocation>
        <location evidence="1">Membrane</location>
        <topology evidence="1">Multi-pass membrane protein</topology>
    </subcellularLocation>
</comment>
<feature type="transmembrane region" description="Helical" evidence="6">
    <location>
        <begin position="212"/>
        <end position="231"/>
    </location>
</feature>
<evidence type="ECO:0000313" key="8">
    <source>
        <dbReference type="EMBL" id="CAH3122731.1"/>
    </source>
</evidence>
<dbReference type="PANTHER" id="PTHR10165:SF35">
    <property type="entry name" value="RE23632P"/>
    <property type="match status" value="1"/>
</dbReference>
<sequence>MSKMAAKLRQGSWNLLAEIGARMILFAIFMALEYTSAFVRVIHEEEMWLYKNPKSKNTISTEMLFVIGAVLPAVLILFLAALRKDKVDGTQAILALTLTLGLNGVVTNIVKILVGRPRPDYFWRCYPNGVIPASTECDGNPDEIIEGRKSFPSGHSSFAFCGLGFISLYLAGKLHCFQAQGRGQGWKLCIALTPLIAAMALALTRYSDYRHHWQDIMVGTMIGLFFAYLCYRQYYPALNRPHCHMPYCAIMPAKFVGDEHDHMLPVTVREIKNVHPIVTKSL</sequence>
<feature type="domain" description="Phosphatidic acid phosphatase type 2/haloperoxidase" evidence="7">
    <location>
        <begin position="92"/>
        <end position="231"/>
    </location>
</feature>
<dbReference type="Pfam" id="PF01569">
    <property type="entry name" value="PAP2"/>
    <property type="match status" value="1"/>
</dbReference>
<evidence type="ECO:0000256" key="5">
    <source>
        <dbReference type="ARBA" id="ARBA00023136"/>
    </source>
</evidence>
<dbReference type="EMBL" id="CALNXJ010000019">
    <property type="protein sequence ID" value="CAH3122731.1"/>
    <property type="molecule type" value="Genomic_DNA"/>
</dbReference>
<dbReference type="SUPFAM" id="SSF48317">
    <property type="entry name" value="Acid phosphatase/Vanadium-dependent haloperoxidase"/>
    <property type="match status" value="1"/>
</dbReference>
<protein>
    <recommendedName>
        <fullName evidence="7">Phosphatidic acid phosphatase type 2/haloperoxidase domain-containing protein</fullName>
    </recommendedName>
</protein>
<evidence type="ECO:0000256" key="1">
    <source>
        <dbReference type="ARBA" id="ARBA00004141"/>
    </source>
</evidence>
<keyword evidence="9" id="KW-1185">Reference proteome</keyword>
<dbReference type="InterPro" id="IPR000326">
    <property type="entry name" value="PAP2/HPO"/>
</dbReference>
<reference evidence="8 9" key="1">
    <citation type="submission" date="2022-05" db="EMBL/GenBank/DDBJ databases">
        <authorList>
            <consortium name="Genoscope - CEA"/>
            <person name="William W."/>
        </authorList>
    </citation>
    <scope>NUCLEOTIDE SEQUENCE [LARGE SCALE GENOMIC DNA]</scope>
</reference>
<dbReference type="AlphaFoldDB" id="A0AAU9WR39"/>
<proteinExistence type="inferred from homology"/>
<keyword evidence="4 6" id="KW-1133">Transmembrane helix</keyword>
<accession>A0AAU9WR39</accession>
<feature type="transmembrane region" description="Helical" evidence="6">
    <location>
        <begin position="21"/>
        <end position="43"/>
    </location>
</feature>
<gene>
    <name evidence="8" type="ORF">PMEA_00009758</name>
</gene>
<comment type="similarity">
    <text evidence="2">Belongs to the PA-phosphatase related phosphoesterase family.</text>
</comment>
<dbReference type="Proteomes" id="UP001159428">
    <property type="component" value="Unassembled WGS sequence"/>
</dbReference>
<dbReference type="InterPro" id="IPR036938">
    <property type="entry name" value="PAP2/HPO_sf"/>
</dbReference>
<dbReference type="SMART" id="SM00014">
    <property type="entry name" value="acidPPc"/>
    <property type="match status" value="1"/>
</dbReference>
<dbReference type="PANTHER" id="PTHR10165">
    <property type="entry name" value="LIPID PHOSPHATE PHOSPHATASE"/>
    <property type="match status" value="1"/>
</dbReference>
<feature type="transmembrane region" description="Helical" evidence="6">
    <location>
        <begin position="188"/>
        <end position="206"/>
    </location>
</feature>
<evidence type="ECO:0000256" key="3">
    <source>
        <dbReference type="ARBA" id="ARBA00022692"/>
    </source>
</evidence>
<dbReference type="GO" id="GO:0016020">
    <property type="term" value="C:membrane"/>
    <property type="evidence" value="ECO:0007669"/>
    <property type="project" value="UniProtKB-SubCell"/>
</dbReference>
<feature type="transmembrane region" description="Helical" evidence="6">
    <location>
        <begin position="157"/>
        <end position="176"/>
    </location>
</feature>
<dbReference type="InterPro" id="IPR043216">
    <property type="entry name" value="PAP-like"/>
</dbReference>
<feature type="transmembrane region" description="Helical" evidence="6">
    <location>
        <begin position="94"/>
        <end position="114"/>
    </location>
</feature>
<feature type="transmembrane region" description="Helical" evidence="6">
    <location>
        <begin position="63"/>
        <end position="82"/>
    </location>
</feature>
<dbReference type="GO" id="GO:0008195">
    <property type="term" value="F:phosphatidate phosphatase activity"/>
    <property type="evidence" value="ECO:0007669"/>
    <property type="project" value="TreeGrafter"/>
</dbReference>
<organism evidence="8 9">
    <name type="scientific">Pocillopora meandrina</name>
    <dbReference type="NCBI Taxonomy" id="46732"/>
    <lineage>
        <taxon>Eukaryota</taxon>
        <taxon>Metazoa</taxon>
        <taxon>Cnidaria</taxon>
        <taxon>Anthozoa</taxon>
        <taxon>Hexacorallia</taxon>
        <taxon>Scleractinia</taxon>
        <taxon>Astrocoeniina</taxon>
        <taxon>Pocilloporidae</taxon>
        <taxon>Pocillopora</taxon>
    </lineage>
</organism>
<evidence type="ECO:0000256" key="4">
    <source>
        <dbReference type="ARBA" id="ARBA00022989"/>
    </source>
</evidence>
<evidence type="ECO:0000259" key="7">
    <source>
        <dbReference type="SMART" id="SM00014"/>
    </source>
</evidence>
<dbReference type="GO" id="GO:0006644">
    <property type="term" value="P:phospholipid metabolic process"/>
    <property type="evidence" value="ECO:0007669"/>
    <property type="project" value="InterPro"/>
</dbReference>
<evidence type="ECO:0000256" key="2">
    <source>
        <dbReference type="ARBA" id="ARBA00008816"/>
    </source>
</evidence>
<dbReference type="CDD" id="cd03390">
    <property type="entry name" value="PAP2_containing_1_like"/>
    <property type="match status" value="1"/>
</dbReference>
<keyword evidence="3 6" id="KW-0812">Transmembrane</keyword>
<dbReference type="Gene3D" id="1.20.144.10">
    <property type="entry name" value="Phosphatidic acid phosphatase type 2/haloperoxidase"/>
    <property type="match status" value="1"/>
</dbReference>
<comment type="caution">
    <text evidence="8">The sequence shown here is derived from an EMBL/GenBank/DDBJ whole genome shotgun (WGS) entry which is preliminary data.</text>
</comment>
<name>A0AAU9WR39_9CNID</name>